<keyword evidence="2" id="KW-1185">Reference proteome</keyword>
<evidence type="ECO:0000313" key="2">
    <source>
        <dbReference type="Proteomes" id="UP001549307"/>
    </source>
</evidence>
<dbReference type="Proteomes" id="UP001549307">
    <property type="component" value="Unassembled WGS sequence"/>
</dbReference>
<proteinExistence type="predicted"/>
<evidence type="ECO:0000313" key="1">
    <source>
        <dbReference type="EMBL" id="MET4541668.1"/>
    </source>
</evidence>
<dbReference type="RefSeq" id="WP_354231637.1">
    <property type="nucleotide sequence ID" value="NZ_JBEPSN010000009.1"/>
</dbReference>
<gene>
    <name evidence="1" type="ORF">ABIE37_003466</name>
</gene>
<protein>
    <recommendedName>
        <fullName evidence="3">Phage portal protein</fullName>
    </recommendedName>
</protein>
<dbReference type="EMBL" id="JBEPSN010000009">
    <property type="protein sequence ID" value="MET4541668.1"/>
    <property type="molecule type" value="Genomic_DNA"/>
</dbReference>
<evidence type="ECO:0008006" key="3">
    <source>
        <dbReference type="Google" id="ProtNLM"/>
    </source>
</evidence>
<dbReference type="GeneID" id="92754394"/>
<reference evidence="1 2" key="1">
    <citation type="submission" date="2024-06" db="EMBL/GenBank/DDBJ databases">
        <title>Sorghum-associated microbial communities from plants grown in Nebraska, USA.</title>
        <authorList>
            <person name="Schachtman D."/>
        </authorList>
    </citation>
    <scope>NUCLEOTIDE SEQUENCE [LARGE SCALE GENOMIC DNA]</scope>
    <source>
        <strain evidence="1 2">3552</strain>
    </source>
</reference>
<organism evidence="1 2">
    <name type="scientific">Arthrobacter bambusae</name>
    <dbReference type="NCBI Taxonomy" id="1338426"/>
    <lineage>
        <taxon>Bacteria</taxon>
        <taxon>Bacillati</taxon>
        <taxon>Actinomycetota</taxon>
        <taxon>Actinomycetes</taxon>
        <taxon>Micrococcales</taxon>
        <taxon>Micrococcaceae</taxon>
        <taxon>Arthrobacter</taxon>
    </lineage>
</organism>
<sequence length="482" mass="54988">MPPRQTPAQKLAAKLLLGGEWAPVSNTIGFLQRPLDEAVVEWRQWAQESYYQPAAGFGITEYQGTLRELLGKLLPLGYGQRWLLLETTNPEWTAVMENTHDTSSRGPIGEHFAAARRIPAVQVTDVPKNIKRMPDEPARGRWGSRNLSVYDETGFRRGLSLEDFEPWRFSENGEPYDFEDTEQYLLPRPLDCFPHETLVDICRNLGLDPFEEGFYVPNGRAFVVESLHEPAGDEPWAKRYTLAEARAGYEDLERPRVDDPVVGNALYPLGSANPDPDIVYPSLGYKPFRKPTPWDEALKEFEKSVQRYASYPASASLSVGLEEYGVLASPTYATGGTGSESISVSVTPPLLEAPPEIREYTAAYAVLQWRQANGRSTSEFYPNRKQMAIIRQLYKDNDLYPFDVPSDQVYRTLAIDKMVRDVTDLNITHQLVDWETRLASQKPTEKTQEYDNRNNSCAWEIRKIIQDQEHLIWNPQIDDRQH</sequence>
<name>A0ABV2PA89_9MICC</name>
<comment type="caution">
    <text evidence="1">The sequence shown here is derived from an EMBL/GenBank/DDBJ whole genome shotgun (WGS) entry which is preliminary data.</text>
</comment>
<accession>A0ABV2PA89</accession>